<protein>
    <recommendedName>
        <fullName evidence="6">RNA-directed RNA polymerase</fullName>
        <ecNumber evidence="6">2.7.7.48</ecNumber>
    </recommendedName>
</protein>
<accession>A0A7G9U7U5</accession>
<comment type="catalytic activity">
    <reaction evidence="5 6">
        <text>RNA(n) + a ribonucleoside 5'-triphosphate = RNA(n+1) + diphosphate</text>
        <dbReference type="Rhea" id="RHEA:21248"/>
        <dbReference type="Rhea" id="RHEA-COMP:14527"/>
        <dbReference type="Rhea" id="RHEA-COMP:17342"/>
        <dbReference type="ChEBI" id="CHEBI:33019"/>
        <dbReference type="ChEBI" id="CHEBI:61557"/>
        <dbReference type="ChEBI" id="CHEBI:140395"/>
        <dbReference type="EC" id="2.7.7.48"/>
    </reaction>
</comment>
<evidence type="ECO:0000256" key="1">
    <source>
        <dbReference type="ARBA" id="ARBA00022484"/>
    </source>
</evidence>
<keyword evidence="6" id="KW-0693">Viral RNA replication</keyword>
<sequence>MTLGSTNKIVMEKYNSEIWQSVVDQFNAALHYGEDVFTMSPQELIQKGICHPVRAFVKEEPHSAKKITSGKLRIIAAVSLIEQLKTRLLCSTQNKMEIACWQSCPSKPGLGLHDEGLFVIQQNMKEILEHGELASTDIGSWDWSVKMWELNADAERRRRLAGATKAGVFNFLLRVHAYCVGHSVFMTPCGSLWAQTIAGGQLSGDYNTSSSNSSMRVCAALMARQFAGQPLLVGGKIPVCAMGDDAFELAYPGMAEHIRSLGHVVKFVELNDKIQGAKFCSQEFDENGTAYPEDPTKTLYRFLSHNKASDDMVMLQVQLAWYFRHLPRELFREIMTTAQARVERANKTHSGLSEQSNTSQ</sequence>
<dbReference type="GO" id="GO:0003723">
    <property type="term" value="F:RNA binding"/>
    <property type="evidence" value="ECO:0007669"/>
    <property type="project" value="InterPro"/>
</dbReference>
<reference evidence="7" key="1">
    <citation type="submission" date="2019-11" db="EMBL/GenBank/DDBJ databases">
        <title>New viral taxa with unprecedented genome organizations defined by the characterization of the virome from a collection of ericoid and orchid mycorrhizal fungi.</title>
        <authorList>
            <person name="Sutela S."/>
            <person name="Forgia M."/>
            <person name="Vainio E."/>
            <person name="Chiapello M."/>
            <person name="Daghino S."/>
            <person name="Vallino M."/>
            <person name="Martino E."/>
            <person name="Girlanda M."/>
            <person name="Perotto S."/>
            <person name="Turina M."/>
        </authorList>
    </citation>
    <scope>NUCLEOTIDE SEQUENCE</scope>
    <source>
        <strain evidence="7">MUT4049</strain>
    </source>
</reference>
<organism evidence="7">
    <name type="scientific">Tulasnella barnavirus 1</name>
    <dbReference type="NCBI Taxonomy" id="2768768"/>
    <lineage>
        <taxon>Viruses</taxon>
        <taxon>Riboviria</taxon>
        <taxon>Orthornavirae</taxon>
        <taxon>Pisuviricota</taxon>
        <taxon>Pisoniviricetes</taxon>
        <taxon>Sobelivirales</taxon>
        <taxon>Barnaviridae</taxon>
        <taxon>Barnavirus</taxon>
    </lineage>
</organism>
<evidence type="ECO:0000256" key="5">
    <source>
        <dbReference type="ARBA" id="ARBA00048744"/>
    </source>
</evidence>
<name>A0A7G9U7U5_9VIRU</name>
<dbReference type="GO" id="GO:0006351">
    <property type="term" value="P:DNA-templated transcription"/>
    <property type="evidence" value="ECO:0007669"/>
    <property type="project" value="InterPro"/>
</dbReference>
<evidence type="ECO:0000256" key="4">
    <source>
        <dbReference type="ARBA" id="ARBA00022741"/>
    </source>
</evidence>
<dbReference type="EMBL" id="MN738552">
    <property type="protein sequence ID" value="QNN89176.1"/>
    <property type="molecule type" value="Genomic_RNA"/>
</dbReference>
<dbReference type="CDD" id="cd23184">
    <property type="entry name" value="ps-ssRNAv_Barnaviridae_RdRp"/>
    <property type="match status" value="1"/>
</dbReference>
<keyword evidence="3 6" id="KW-0548">Nucleotidyltransferase</keyword>
<proteinExistence type="predicted"/>
<keyword evidence="1 6" id="KW-0696">RNA-directed RNA polymerase</keyword>
<evidence type="ECO:0000256" key="2">
    <source>
        <dbReference type="ARBA" id="ARBA00022679"/>
    </source>
</evidence>
<evidence type="ECO:0000256" key="3">
    <source>
        <dbReference type="ARBA" id="ARBA00022695"/>
    </source>
</evidence>
<dbReference type="Pfam" id="PF02123">
    <property type="entry name" value="RdRP_4"/>
    <property type="match status" value="1"/>
</dbReference>
<keyword evidence="2 6" id="KW-0808">Transferase</keyword>
<dbReference type="InterPro" id="IPR001795">
    <property type="entry name" value="RNA-dir_pol_luteovirus"/>
</dbReference>
<dbReference type="GO" id="GO:0000166">
    <property type="term" value="F:nucleotide binding"/>
    <property type="evidence" value="ECO:0007669"/>
    <property type="project" value="UniProtKB-KW"/>
</dbReference>
<evidence type="ECO:0000313" key="7">
    <source>
        <dbReference type="EMBL" id="QNN89176.1"/>
    </source>
</evidence>
<dbReference type="GO" id="GO:0003968">
    <property type="term" value="F:RNA-directed RNA polymerase activity"/>
    <property type="evidence" value="ECO:0007669"/>
    <property type="project" value="UniProtKB-KW"/>
</dbReference>
<dbReference type="InterPro" id="IPR043502">
    <property type="entry name" value="DNA/RNA_pol_sf"/>
</dbReference>
<dbReference type="EC" id="2.7.7.48" evidence="6"/>
<dbReference type="SUPFAM" id="SSF56672">
    <property type="entry name" value="DNA/RNA polymerases"/>
    <property type="match status" value="1"/>
</dbReference>
<evidence type="ECO:0000256" key="6">
    <source>
        <dbReference type="RuleBase" id="RU364050"/>
    </source>
</evidence>
<keyword evidence="4 6" id="KW-0547">Nucleotide-binding</keyword>
<dbReference type="PRINTS" id="PR00914">
    <property type="entry name" value="LVIRUSRNAPOL"/>
</dbReference>